<organism evidence="1 2">
    <name type="scientific">Sphingomonas xinjiangensis</name>
    <dbReference type="NCBI Taxonomy" id="643568"/>
    <lineage>
        <taxon>Bacteria</taxon>
        <taxon>Pseudomonadati</taxon>
        <taxon>Pseudomonadota</taxon>
        <taxon>Alphaproteobacteria</taxon>
        <taxon>Sphingomonadales</taxon>
        <taxon>Sphingomonadaceae</taxon>
        <taxon>Sphingomonas</taxon>
    </lineage>
</organism>
<dbReference type="SUPFAM" id="SSF51182">
    <property type="entry name" value="RmlC-like cupins"/>
    <property type="match status" value="1"/>
</dbReference>
<dbReference type="RefSeq" id="WP_246352605.1">
    <property type="nucleotide sequence ID" value="NZ_JACIJF010000037.1"/>
</dbReference>
<dbReference type="InterPro" id="IPR014710">
    <property type="entry name" value="RmlC-like_jellyroll"/>
</dbReference>
<evidence type="ECO:0000313" key="2">
    <source>
        <dbReference type="Proteomes" id="UP000527143"/>
    </source>
</evidence>
<keyword evidence="2" id="KW-1185">Reference proteome</keyword>
<dbReference type="GO" id="GO:0051213">
    <property type="term" value="F:dioxygenase activity"/>
    <property type="evidence" value="ECO:0007669"/>
    <property type="project" value="UniProtKB-KW"/>
</dbReference>
<gene>
    <name evidence="1" type="ORF">FHT02_004289</name>
</gene>
<reference evidence="1 2" key="1">
    <citation type="submission" date="2020-08" db="EMBL/GenBank/DDBJ databases">
        <title>Genomic Encyclopedia of Type Strains, Phase IV (KMG-IV): sequencing the most valuable type-strain genomes for metagenomic binning, comparative biology and taxonomic classification.</title>
        <authorList>
            <person name="Goeker M."/>
        </authorList>
    </citation>
    <scope>NUCLEOTIDE SEQUENCE [LARGE SCALE GENOMIC DNA]</scope>
    <source>
        <strain evidence="1 2">DSM 26736</strain>
    </source>
</reference>
<dbReference type="AlphaFoldDB" id="A0A840YTR8"/>
<proteinExistence type="predicted"/>
<dbReference type="InterPro" id="IPR011051">
    <property type="entry name" value="RmlC_Cupin_sf"/>
</dbReference>
<keyword evidence="1" id="KW-0223">Dioxygenase</keyword>
<protein>
    <submittedName>
        <fullName evidence="1">Quercetin dioxygenase-like cupin family protein</fullName>
    </submittedName>
</protein>
<dbReference type="Gene3D" id="2.60.120.10">
    <property type="entry name" value="Jelly Rolls"/>
    <property type="match status" value="1"/>
</dbReference>
<dbReference type="Proteomes" id="UP000527143">
    <property type="component" value="Unassembled WGS sequence"/>
</dbReference>
<comment type="caution">
    <text evidence="1">The sequence shown here is derived from an EMBL/GenBank/DDBJ whole genome shotgun (WGS) entry which is preliminary data.</text>
</comment>
<name>A0A840YTR8_9SPHN</name>
<accession>A0A840YTR8</accession>
<sequence length="93" mass="10493">MAVFNKDMIELATKNKNFQKEVYYDENCQVVLMSIEPGEDIGEETHDADQTTFFVAGEGQALVDGSRTKVTPTTWLLFRRARSITSSTRAMNP</sequence>
<keyword evidence="1" id="KW-0560">Oxidoreductase</keyword>
<evidence type="ECO:0000313" key="1">
    <source>
        <dbReference type="EMBL" id="MBB5713027.1"/>
    </source>
</evidence>
<dbReference type="EMBL" id="JACIJF010000037">
    <property type="protein sequence ID" value="MBB5713027.1"/>
    <property type="molecule type" value="Genomic_DNA"/>
</dbReference>